<accession>A0ABR1YCL8</accession>
<dbReference type="EMBL" id="JBBWRZ010000012">
    <property type="protein sequence ID" value="KAK8224746.1"/>
    <property type="molecule type" value="Genomic_DNA"/>
</dbReference>
<gene>
    <name evidence="4" type="ORF">HDK90DRAFT_443440</name>
</gene>
<evidence type="ECO:0000259" key="3">
    <source>
        <dbReference type="Pfam" id="PF09811"/>
    </source>
</evidence>
<reference evidence="4 5" key="1">
    <citation type="submission" date="2024-04" db="EMBL/GenBank/DDBJ databases">
        <title>Phyllosticta paracitricarpa is synonymous to the EU quarantine fungus P. citricarpa based on phylogenomic analyses.</title>
        <authorList>
            <consortium name="Lawrence Berkeley National Laboratory"/>
            <person name="Van Ingen-Buijs V.A."/>
            <person name="Van Westerhoven A.C."/>
            <person name="Haridas S."/>
            <person name="Skiadas P."/>
            <person name="Martin F."/>
            <person name="Groenewald J.Z."/>
            <person name="Crous P.W."/>
            <person name="Seidl M.F."/>
        </authorList>
    </citation>
    <scope>NUCLEOTIDE SEQUENCE [LARGE SCALE GENOMIC DNA]</scope>
    <source>
        <strain evidence="4 5">CBS 123374</strain>
    </source>
</reference>
<proteinExistence type="inferred from homology"/>
<evidence type="ECO:0000313" key="4">
    <source>
        <dbReference type="EMBL" id="KAK8224746.1"/>
    </source>
</evidence>
<dbReference type="InterPro" id="IPR052436">
    <property type="entry name" value="LTO1_adapter"/>
</dbReference>
<feature type="region of interest" description="Disordered" evidence="2">
    <location>
        <begin position="1"/>
        <end position="39"/>
    </location>
</feature>
<dbReference type="PANTHER" id="PTHR28532">
    <property type="entry name" value="GEO13458P1"/>
    <property type="match status" value="1"/>
</dbReference>
<dbReference type="Pfam" id="PF09811">
    <property type="entry name" value="Yae1_N"/>
    <property type="match status" value="1"/>
</dbReference>
<comment type="caution">
    <text evidence="4">The sequence shown here is derived from an EMBL/GenBank/DDBJ whole genome shotgun (WGS) entry which is preliminary data.</text>
</comment>
<feature type="domain" description="Essential protein Yae1 N-terminal" evidence="3">
    <location>
        <begin position="50"/>
        <end position="88"/>
    </location>
</feature>
<dbReference type="InterPro" id="IPR019191">
    <property type="entry name" value="Essential_protein_Yae1_N"/>
</dbReference>
<feature type="non-terminal residue" evidence="4">
    <location>
        <position position="175"/>
    </location>
</feature>
<feature type="compositionally biased region" description="Low complexity" evidence="2">
    <location>
        <begin position="1"/>
        <end position="19"/>
    </location>
</feature>
<name>A0ABR1YCL8_9PEZI</name>
<keyword evidence="5" id="KW-1185">Reference proteome</keyword>
<evidence type="ECO:0000313" key="5">
    <source>
        <dbReference type="Proteomes" id="UP001492380"/>
    </source>
</evidence>
<evidence type="ECO:0000256" key="2">
    <source>
        <dbReference type="SAM" id="MobiDB-lite"/>
    </source>
</evidence>
<protein>
    <recommendedName>
        <fullName evidence="3">Essential protein Yae1 N-terminal domain-containing protein</fullName>
    </recommendedName>
</protein>
<sequence>MATHDTTPPLGPAATTTQPNPNHEYDDVDDDPFNPVSTAQNLESSYYTEGYALGRSDGARAGRIEGRVFGLEKGYEKFFAMGRLGGRAAVWGARLHQHEGADHREEEEEEEANKAVVGVVAPLRQHPRLAGHVTTLHALAEAASLETRNTEDGVADFDDRLRRAEAKAKVIERVV</sequence>
<evidence type="ECO:0000256" key="1">
    <source>
        <dbReference type="ARBA" id="ARBA00038090"/>
    </source>
</evidence>
<dbReference type="PANTHER" id="PTHR28532:SF1">
    <property type="entry name" value="ORAL CANCER OVEREXPRESSED 1"/>
    <property type="match status" value="1"/>
</dbReference>
<organism evidence="4 5">
    <name type="scientific">Phyllosticta capitalensis</name>
    <dbReference type="NCBI Taxonomy" id="121624"/>
    <lineage>
        <taxon>Eukaryota</taxon>
        <taxon>Fungi</taxon>
        <taxon>Dikarya</taxon>
        <taxon>Ascomycota</taxon>
        <taxon>Pezizomycotina</taxon>
        <taxon>Dothideomycetes</taxon>
        <taxon>Dothideomycetes incertae sedis</taxon>
        <taxon>Botryosphaeriales</taxon>
        <taxon>Phyllostictaceae</taxon>
        <taxon>Phyllosticta</taxon>
    </lineage>
</organism>
<comment type="similarity">
    <text evidence="1">Belongs to the LTO1 family.</text>
</comment>
<dbReference type="Proteomes" id="UP001492380">
    <property type="component" value="Unassembled WGS sequence"/>
</dbReference>